<dbReference type="GO" id="GO:0007035">
    <property type="term" value="P:vacuolar acidification"/>
    <property type="evidence" value="ECO:0007669"/>
    <property type="project" value="TreeGrafter"/>
</dbReference>
<name>A0A2A2KDD0_9BILA</name>
<dbReference type="PANTHER" id="PTHR43389:SF4">
    <property type="entry name" value="V-TYPE PROTON ATPASE SUBUNIT B"/>
    <property type="match status" value="1"/>
</dbReference>
<proteinExistence type="inferred from homology"/>
<dbReference type="Pfam" id="PF22919">
    <property type="entry name" value="ATP-synt_VA_C"/>
    <property type="match status" value="1"/>
</dbReference>
<organism evidence="7 8">
    <name type="scientific">Diploscapter pachys</name>
    <dbReference type="NCBI Taxonomy" id="2018661"/>
    <lineage>
        <taxon>Eukaryota</taxon>
        <taxon>Metazoa</taxon>
        <taxon>Ecdysozoa</taxon>
        <taxon>Nematoda</taxon>
        <taxon>Chromadorea</taxon>
        <taxon>Rhabditida</taxon>
        <taxon>Rhabditina</taxon>
        <taxon>Rhabditomorpha</taxon>
        <taxon>Rhabditoidea</taxon>
        <taxon>Rhabditidae</taxon>
        <taxon>Diploscapter</taxon>
    </lineage>
</organism>
<protein>
    <submittedName>
        <fullName evidence="7">Uncharacterized protein</fullName>
    </submittedName>
</protein>
<dbReference type="PANTHER" id="PTHR43389">
    <property type="entry name" value="V-TYPE PROTON ATPASE SUBUNIT B"/>
    <property type="match status" value="1"/>
</dbReference>
<sequence length="246" mass="27349">MNCLSFIKKAKGPPILAEDFLDVNGQAINPFVRVYPKEMIETGISSIDVMNSIARGQKIPIFSSAGLPHNEIAAQIVRQSGLSGDKSGEKFAIVFATMGVNMETARLFRQEFEEHDITHPISDLTGYITEGQIFVDHALNSRQIYPPINVLSSLGRLMKSAIGDNMTREDHAEVSSQLYACYGAGQDAAAMKAVVGEDALNEEDKRHLEFLHRFEKLFISQGNCIFCYLFLITLLAQSTVYFLQHL</sequence>
<gene>
    <name evidence="7" type="ORF">WR25_16650</name>
</gene>
<keyword evidence="8" id="KW-1185">Reference proteome</keyword>
<keyword evidence="3" id="KW-0406">Ion transport</keyword>
<reference evidence="7 8" key="1">
    <citation type="journal article" date="2017" name="Curr. Biol.">
        <title>Genome architecture and evolution of a unichromosomal asexual nematode.</title>
        <authorList>
            <person name="Fradin H."/>
            <person name="Zegar C."/>
            <person name="Gutwein M."/>
            <person name="Lucas J."/>
            <person name="Kovtun M."/>
            <person name="Corcoran D."/>
            <person name="Baugh L.R."/>
            <person name="Kiontke K."/>
            <person name="Gunsalus K."/>
            <person name="Fitch D.H."/>
            <person name="Piano F."/>
        </authorList>
    </citation>
    <scope>NUCLEOTIDE SEQUENCE [LARGE SCALE GENOMIC DNA]</scope>
    <source>
        <strain evidence="7">PF1309</strain>
    </source>
</reference>
<evidence type="ECO:0000313" key="7">
    <source>
        <dbReference type="EMBL" id="PAV71945.1"/>
    </source>
</evidence>
<evidence type="ECO:0000259" key="6">
    <source>
        <dbReference type="Pfam" id="PF22919"/>
    </source>
</evidence>
<comment type="caution">
    <text evidence="7">The sequence shown here is derived from an EMBL/GenBank/DDBJ whole genome shotgun (WGS) entry which is preliminary data.</text>
</comment>
<keyword evidence="2" id="KW-0813">Transport</keyword>
<dbReference type="OrthoDB" id="1735853at2759"/>
<dbReference type="GO" id="GO:0005524">
    <property type="term" value="F:ATP binding"/>
    <property type="evidence" value="ECO:0007669"/>
    <property type="project" value="InterPro"/>
</dbReference>
<feature type="domain" description="ATP synthase A/B type C-terminal" evidence="6">
    <location>
        <begin position="161"/>
        <end position="223"/>
    </location>
</feature>
<keyword evidence="4" id="KW-0472">Membrane</keyword>
<evidence type="ECO:0000259" key="5">
    <source>
        <dbReference type="Pfam" id="PF00006"/>
    </source>
</evidence>
<dbReference type="STRING" id="2018661.A0A2A2KDD0"/>
<comment type="similarity">
    <text evidence="1">Belongs to the ATPase alpha/beta chains family.</text>
</comment>
<dbReference type="GO" id="GO:0046961">
    <property type="term" value="F:proton-transporting ATPase activity, rotational mechanism"/>
    <property type="evidence" value="ECO:0007669"/>
    <property type="project" value="TreeGrafter"/>
</dbReference>
<keyword evidence="4" id="KW-1133">Transmembrane helix</keyword>
<feature type="transmembrane region" description="Helical" evidence="4">
    <location>
        <begin position="223"/>
        <end position="243"/>
    </location>
</feature>
<dbReference type="EMBL" id="LIAE01008888">
    <property type="protein sequence ID" value="PAV71945.1"/>
    <property type="molecule type" value="Genomic_DNA"/>
</dbReference>
<dbReference type="Pfam" id="PF00006">
    <property type="entry name" value="ATP-synt_ab"/>
    <property type="match status" value="1"/>
</dbReference>
<dbReference type="SUPFAM" id="SSF52540">
    <property type="entry name" value="P-loop containing nucleoside triphosphate hydrolases"/>
    <property type="match status" value="1"/>
</dbReference>
<dbReference type="Proteomes" id="UP000218231">
    <property type="component" value="Unassembled WGS sequence"/>
</dbReference>
<evidence type="ECO:0000256" key="2">
    <source>
        <dbReference type="ARBA" id="ARBA00022448"/>
    </source>
</evidence>
<feature type="domain" description="ATPase F1/V1/A1 complex alpha/beta subunit nucleotide-binding" evidence="5">
    <location>
        <begin position="43"/>
        <end position="116"/>
    </location>
</feature>
<dbReference type="AlphaFoldDB" id="A0A2A2KDD0"/>
<keyword evidence="4" id="KW-0812">Transmembrane</keyword>
<accession>A0A2A2KDD0</accession>
<evidence type="ECO:0000313" key="8">
    <source>
        <dbReference type="Proteomes" id="UP000218231"/>
    </source>
</evidence>
<evidence type="ECO:0000256" key="1">
    <source>
        <dbReference type="ARBA" id="ARBA00008936"/>
    </source>
</evidence>
<evidence type="ECO:0000256" key="4">
    <source>
        <dbReference type="SAM" id="Phobius"/>
    </source>
</evidence>
<dbReference type="InterPro" id="IPR027417">
    <property type="entry name" value="P-loop_NTPase"/>
</dbReference>
<dbReference type="Gene3D" id="3.40.50.12240">
    <property type="match status" value="2"/>
</dbReference>
<evidence type="ECO:0000256" key="3">
    <source>
        <dbReference type="ARBA" id="ARBA00023065"/>
    </source>
</evidence>
<dbReference type="InterPro" id="IPR055190">
    <property type="entry name" value="ATP-synt_VA_C"/>
</dbReference>
<dbReference type="InterPro" id="IPR000194">
    <property type="entry name" value="ATPase_F1/V1/A1_a/bsu_nucl-bd"/>
</dbReference>
<dbReference type="InterPro" id="IPR022879">
    <property type="entry name" value="V-ATPase_su_B/beta"/>
</dbReference>